<sequence>MTTKYQPPIELTQEQWKEGLNNALTKATPAAVAAFEARKKKAEADKLALANYAEESKNKLLIGKPPGPPPILTAAPSAPPASTELKWAPAKPPRTQTSKITPTPNPNQTNPFADDYDFKPNGGRKSRRGRRVRKSRKSRRVKKSKKSRKSRR</sequence>
<dbReference type="AlphaFoldDB" id="A0A6C0I7F1"/>
<name>A0A6C0I7F1_9ZZZZ</name>
<feature type="compositionally biased region" description="Low complexity" evidence="1">
    <location>
        <begin position="72"/>
        <end position="83"/>
    </location>
</feature>
<evidence type="ECO:0000313" key="2">
    <source>
        <dbReference type="EMBL" id="QHT88921.1"/>
    </source>
</evidence>
<proteinExistence type="predicted"/>
<evidence type="ECO:0000256" key="1">
    <source>
        <dbReference type="SAM" id="MobiDB-lite"/>
    </source>
</evidence>
<reference evidence="2" key="1">
    <citation type="journal article" date="2020" name="Nature">
        <title>Giant virus diversity and host interactions through global metagenomics.</title>
        <authorList>
            <person name="Schulz F."/>
            <person name="Roux S."/>
            <person name="Paez-Espino D."/>
            <person name="Jungbluth S."/>
            <person name="Walsh D.A."/>
            <person name="Denef V.J."/>
            <person name="McMahon K.D."/>
            <person name="Konstantinidis K.T."/>
            <person name="Eloe-Fadrosh E.A."/>
            <person name="Kyrpides N.C."/>
            <person name="Woyke T."/>
        </authorList>
    </citation>
    <scope>NUCLEOTIDE SEQUENCE</scope>
    <source>
        <strain evidence="2">GVMAG-M-3300023184-51</strain>
    </source>
</reference>
<feature type="compositionally biased region" description="Basic residues" evidence="1">
    <location>
        <begin position="122"/>
        <end position="152"/>
    </location>
</feature>
<dbReference type="EMBL" id="MN740126">
    <property type="protein sequence ID" value="QHT88921.1"/>
    <property type="molecule type" value="Genomic_DNA"/>
</dbReference>
<organism evidence="2">
    <name type="scientific">viral metagenome</name>
    <dbReference type="NCBI Taxonomy" id="1070528"/>
    <lineage>
        <taxon>unclassified sequences</taxon>
        <taxon>metagenomes</taxon>
        <taxon>organismal metagenomes</taxon>
    </lineage>
</organism>
<accession>A0A6C0I7F1</accession>
<feature type="region of interest" description="Disordered" evidence="1">
    <location>
        <begin position="59"/>
        <end position="152"/>
    </location>
</feature>
<protein>
    <submittedName>
        <fullName evidence="2">Uncharacterized protein</fullName>
    </submittedName>
</protein>